<accession>A0ABS4IY70</accession>
<comment type="caution">
    <text evidence="2">The sequence shown here is derived from an EMBL/GenBank/DDBJ whole genome shotgun (WGS) entry which is preliminary data.</text>
</comment>
<gene>
    <name evidence="2" type="ORF">J2Z66_003628</name>
</gene>
<organism evidence="2 3">
    <name type="scientific">Paenibacillus eucommiae</name>
    <dbReference type="NCBI Taxonomy" id="1355755"/>
    <lineage>
        <taxon>Bacteria</taxon>
        <taxon>Bacillati</taxon>
        <taxon>Bacillota</taxon>
        <taxon>Bacilli</taxon>
        <taxon>Bacillales</taxon>
        <taxon>Paenibacillaceae</taxon>
        <taxon>Paenibacillus</taxon>
    </lineage>
</organism>
<evidence type="ECO:0000256" key="1">
    <source>
        <dbReference type="SAM" id="MobiDB-lite"/>
    </source>
</evidence>
<evidence type="ECO:0000313" key="2">
    <source>
        <dbReference type="EMBL" id="MBP1992020.1"/>
    </source>
</evidence>
<keyword evidence="3" id="KW-1185">Reference proteome</keyword>
<proteinExistence type="predicted"/>
<sequence>MLKQVSARILALKGIIGSLPLGTDNEEIGQIENSLNQILLSMSIFENPDLPDEDKRSAIASIRGQIQQINQRLKELQTSTAAEYRKRVGSKKASFEALSEVKQRQENAAAYESRSTFHALMKMSDILSLFQTLLMDLSGKLEKSMQAAQFSTPVHHDTSFDRDPAASTLNP</sequence>
<dbReference type="Proteomes" id="UP001519287">
    <property type="component" value="Unassembled WGS sequence"/>
</dbReference>
<name>A0ABS4IY70_9BACL</name>
<evidence type="ECO:0000313" key="3">
    <source>
        <dbReference type="Proteomes" id="UP001519287"/>
    </source>
</evidence>
<feature type="compositionally biased region" description="Basic and acidic residues" evidence="1">
    <location>
        <begin position="154"/>
        <end position="164"/>
    </location>
</feature>
<dbReference type="RefSeq" id="WP_209972734.1">
    <property type="nucleotide sequence ID" value="NZ_JAGGLB010000011.1"/>
</dbReference>
<reference evidence="2 3" key="1">
    <citation type="submission" date="2021-03" db="EMBL/GenBank/DDBJ databases">
        <title>Genomic Encyclopedia of Type Strains, Phase IV (KMG-IV): sequencing the most valuable type-strain genomes for metagenomic binning, comparative biology and taxonomic classification.</title>
        <authorList>
            <person name="Goeker M."/>
        </authorList>
    </citation>
    <scope>NUCLEOTIDE SEQUENCE [LARGE SCALE GENOMIC DNA]</scope>
    <source>
        <strain evidence="2 3">DSM 26048</strain>
    </source>
</reference>
<dbReference type="EMBL" id="JAGGLB010000011">
    <property type="protein sequence ID" value="MBP1992020.1"/>
    <property type="molecule type" value="Genomic_DNA"/>
</dbReference>
<feature type="region of interest" description="Disordered" evidence="1">
    <location>
        <begin position="150"/>
        <end position="171"/>
    </location>
</feature>
<protein>
    <submittedName>
        <fullName evidence="2">Uncharacterized protein</fullName>
    </submittedName>
</protein>